<dbReference type="InterPro" id="IPR036942">
    <property type="entry name" value="Beta-barrel_TonB_sf"/>
</dbReference>
<dbReference type="PANTHER" id="PTHR30069">
    <property type="entry name" value="TONB-DEPENDENT OUTER MEMBRANE RECEPTOR"/>
    <property type="match status" value="1"/>
</dbReference>
<feature type="signal peptide" evidence="13">
    <location>
        <begin position="1"/>
        <end position="26"/>
    </location>
</feature>
<evidence type="ECO:0000313" key="17">
    <source>
        <dbReference type="Proteomes" id="UP000219621"/>
    </source>
</evidence>
<feature type="chain" id="PRO_5012402888" evidence="13">
    <location>
        <begin position="27"/>
        <end position="681"/>
    </location>
</feature>
<comment type="similarity">
    <text evidence="2 10 12">Belongs to the TonB-dependent receptor family.</text>
</comment>
<dbReference type="NCBIfam" id="TIGR01786">
    <property type="entry name" value="TonB-hemlactrns"/>
    <property type="match status" value="1"/>
</dbReference>
<dbReference type="SUPFAM" id="SSF56935">
    <property type="entry name" value="Porins"/>
    <property type="match status" value="1"/>
</dbReference>
<evidence type="ECO:0000259" key="14">
    <source>
        <dbReference type="Pfam" id="PF00593"/>
    </source>
</evidence>
<evidence type="ECO:0000256" key="3">
    <source>
        <dbReference type="ARBA" id="ARBA00022448"/>
    </source>
</evidence>
<evidence type="ECO:0000256" key="13">
    <source>
        <dbReference type="SAM" id="SignalP"/>
    </source>
</evidence>
<dbReference type="Pfam" id="PF07715">
    <property type="entry name" value="Plug"/>
    <property type="match status" value="1"/>
</dbReference>
<dbReference type="InterPro" id="IPR011276">
    <property type="entry name" value="TonB_haem/Hb_rcpt"/>
</dbReference>
<keyword evidence="6 13" id="KW-0732">Signal</keyword>
<feature type="short sequence motif" description="TonB C-terminal box" evidence="11">
    <location>
        <begin position="664"/>
        <end position="681"/>
    </location>
</feature>
<dbReference type="GO" id="GO:0015232">
    <property type="term" value="F:heme transmembrane transporter activity"/>
    <property type="evidence" value="ECO:0007669"/>
    <property type="project" value="InterPro"/>
</dbReference>
<dbReference type="PROSITE" id="PS52016">
    <property type="entry name" value="TONB_DEPENDENT_REC_3"/>
    <property type="match status" value="1"/>
</dbReference>
<gene>
    <name evidence="16" type="ORF">SAMN05421508_107240</name>
</gene>
<evidence type="ECO:0000313" key="16">
    <source>
        <dbReference type="EMBL" id="SOD98195.1"/>
    </source>
</evidence>
<evidence type="ECO:0000256" key="9">
    <source>
        <dbReference type="ARBA" id="ARBA00023237"/>
    </source>
</evidence>
<dbReference type="PANTHER" id="PTHR30069:SF41">
    <property type="entry name" value="HEME_HEMOPEXIN UTILIZATION PROTEIN C"/>
    <property type="match status" value="1"/>
</dbReference>
<dbReference type="InterPro" id="IPR012910">
    <property type="entry name" value="Plug_dom"/>
</dbReference>
<evidence type="ECO:0000256" key="1">
    <source>
        <dbReference type="ARBA" id="ARBA00004571"/>
    </source>
</evidence>
<dbReference type="GO" id="GO:0009279">
    <property type="term" value="C:cell outer membrane"/>
    <property type="evidence" value="ECO:0007669"/>
    <property type="project" value="UniProtKB-SubCell"/>
</dbReference>
<comment type="subcellular location">
    <subcellularLocation>
        <location evidence="1 10">Cell outer membrane</location>
        <topology evidence="1 10">Multi-pass membrane protein</topology>
    </subcellularLocation>
</comment>
<sequence length="681" mass="72777">MPAFRTLLAGSTAVALVLALPVMAEAEEAAAPASIVLDPVMVSAERTEKRPVDSLAPVSVRTSNDFARFQPLSAGDLLDGVPGVTTSVSAVSGPGTKIGIRGMENFGRVNVMVDGARQNFQRSSHGENTMVFIDPELIGQVDVVRGPSAAIYGSGAVGGVVNFRTKDAADLLRPGETFGASLTGTVGTNGDGRRGTATAYGAVDWADVVVSTSLGRLEDYEDGDGTKVVNSGWDQQSALAKLTLTPNDSHMLRVSLIHNKFDFESGTATVDDLTTTANTVTGTYHFTPEDTPLVDLTVNAYYTTTEQEETRISGSPLGRETRLEVETPGFDVFNTSRFDLGGTGHALTVGVDGFQDTVEATRAGGPLEFTPAGERRVLGAFIQDEIALTDRWSLVGALRFDDYTLESGALESSDNAVSPKVTLGYELLDGITAYGSWANAFRAPSITETLINGSHPPPASFRFVPNPNLQPETAENWEVGLNVAQDDLFLPQDKLRLKASVYQASVDDYIAEYFNLVMGRFGPNFAASTYGYENIPEAHLRGGELELSYDAGFAYAGLSLSRARGKNAETGERLQSGLGDHATLTIGARDRDNGLDFGWRFTGRRDLDVALPDDPTDAADDPAGGYLLHTAYVSYTPPQLDDAVTLRLTVDNIFDTTYQTTLANQEAEPGRTVLVSGTIRF</sequence>
<dbReference type="GO" id="GO:0044718">
    <property type="term" value="P:siderophore transmembrane transport"/>
    <property type="evidence" value="ECO:0007669"/>
    <property type="project" value="TreeGrafter"/>
</dbReference>
<dbReference type="InterPro" id="IPR000531">
    <property type="entry name" value="Beta-barrel_TonB"/>
</dbReference>
<evidence type="ECO:0000256" key="10">
    <source>
        <dbReference type="PROSITE-ProRule" id="PRU01360"/>
    </source>
</evidence>
<dbReference type="InterPro" id="IPR037066">
    <property type="entry name" value="Plug_dom_sf"/>
</dbReference>
<dbReference type="Gene3D" id="2.40.170.20">
    <property type="entry name" value="TonB-dependent receptor, beta-barrel domain"/>
    <property type="match status" value="1"/>
</dbReference>
<dbReference type="NCBIfam" id="TIGR01785">
    <property type="entry name" value="TonB-hemin"/>
    <property type="match status" value="1"/>
</dbReference>
<evidence type="ECO:0000256" key="6">
    <source>
        <dbReference type="ARBA" id="ARBA00022729"/>
    </source>
</evidence>
<keyword evidence="3 10" id="KW-0813">Transport</keyword>
<keyword evidence="9 10" id="KW-0998">Cell outer membrane</keyword>
<keyword evidence="17" id="KW-1185">Reference proteome</keyword>
<evidence type="ECO:0000256" key="12">
    <source>
        <dbReference type="RuleBase" id="RU003357"/>
    </source>
</evidence>
<evidence type="ECO:0000256" key="7">
    <source>
        <dbReference type="ARBA" id="ARBA00023077"/>
    </source>
</evidence>
<dbReference type="Gene3D" id="2.170.130.10">
    <property type="entry name" value="TonB-dependent receptor, plug domain"/>
    <property type="match status" value="1"/>
</dbReference>
<evidence type="ECO:0000259" key="15">
    <source>
        <dbReference type="Pfam" id="PF07715"/>
    </source>
</evidence>
<dbReference type="PROSITE" id="PS01156">
    <property type="entry name" value="TONB_DEPENDENT_REC_2"/>
    <property type="match status" value="1"/>
</dbReference>
<dbReference type="CDD" id="cd01347">
    <property type="entry name" value="ligand_gated_channel"/>
    <property type="match status" value="1"/>
</dbReference>
<dbReference type="RefSeq" id="WP_097280335.1">
    <property type="nucleotide sequence ID" value="NZ_OCNJ01000007.1"/>
</dbReference>
<dbReference type="InterPro" id="IPR010949">
    <property type="entry name" value="TonB_Hb/transfer/lactofer_rcpt"/>
</dbReference>
<dbReference type="Pfam" id="PF00593">
    <property type="entry name" value="TonB_dep_Rec_b-barrel"/>
    <property type="match status" value="1"/>
</dbReference>
<dbReference type="InterPro" id="IPR039426">
    <property type="entry name" value="TonB-dep_rcpt-like"/>
</dbReference>
<feature type="domain" description="TonB-dependent receptor-like beta-barrel" evidence="14">
    <location>
        <begin position="225"/>
        <end position="653"/>
    </location>
</feature>
<keyword evidence="4 10" id="KW-1134">Transmembrane beta strand</keyword>
<organism evidence="16 17">
    <name type="scientific">Caenispirillum bisanense</name>
    <dbReference type="NCBI Taxonomy" id="414052"/>
    <lineage>
        <taxon>Bacteria</taxon>
        <taxon>Pseudomonadati</taxon>
        <taxon>Pseudomonadota</taxon>
        <taxon>Alphaproteobacteria</taxon>
        <taxon>Rhodospirillales</taxon>
        <taxon>Novispirillaceae</taxon>
        <taxon>Caenispirillum</taxon>
    </lineage>
</organism>
<evidence type="ECO:0000256" key="4">
    <source>
        <dbReference type="ARBA" id="ARBA00022452"/>
    </source>
</evidence>
<dbReference type="Proteomes" id="UP000219621">
    <property type="component" value="Unassembled WGS sequence"/>
</dbReference>
<dbReference type="AlphaFoldDB" id="A0A286GRK4"/>
<proteinExistence type="inferred from homology"/>
<feature type="domain" description="TonB-dependent receptor plug" evidence="15">
    <location>
        <begin position="53"/>
        <end position="160"/>
    </location>
</feature>
<accession>A0A286GRK4</accession>
<name>A0A286GRK4_9PROT</name>
<dbReference type="InterPro" id="IPR010917">
    <property type="entry name" value="TonB_rcpt_CS"/>
</dbReference>
<reference evidence="16 17" key="1">
    <citation type="submission" date="2017-09" db="EMBL/GenBank/DDBJ databases">
        <authorList>
            <person name="Ehlers B."/>
            <person name="Leendertz F.H."/>
        </authorList>
    </citation>
    <scope>NUCLEOTIDE SEQUENCE [LARGE SCALE GENOMIC DNA]</scope>
    <source>
        <strain evidence="16 17">USBA 140</strain>
    </source>
</reference>
<evidence type="ECO:0000256" key="8">
    <source>
        <dbReference type="ARBA" id="ARBA00023136"/>
    </source>
</evidence>
<evidence type="ECO:0000256" key="11">
    <source>
        <dbReference type="PROSITE-ProRule" id="PRU10144"/>
    </source>
</evidence>
<evidence type="ECO:0000256" key="2">
    <source>
        <dbReference type="ARBA" id="ARBA00009810"/>
    </source>
</evidence>
<dbReference type="GO" id="GO:0015344">
    <property type="term" value="F:siderophore uptake transmembrane transporter activity"/>
    <property type="evidence" value="ECO:0007669"/>
    <property type="project" value="TreeGrafter"/>
</dbReference>
<keyword evidence="8 10" id="KW-0472">Membrane</keyword>
<dbReference type="OrthoDB" id="9760333at2"/>
<keyword evidence="16" id="KW-0675">Receptor</keyword>
<protein>
    <submittedName>
        <fullName evidence="16">Hemoglobin/transferrin/lactoferrin receptor protein</fullName>
    </submittedName>
</protein>
<keyword evidence="5 10" id="KW-0812">Transmembrane</keyword>
<dbReference type="EMBL" id="OCNJ01000007">
    <property type="protein sequence ID" value="SOD98195.1"/>
    <property type="molecule type" value="Genomic_DNA"/>
</dbReference>
<evidence type="ECO:0000256" key="5">
    <source>
        <dbReference type="ARBA" id="ARBA00022692"/>
    </source>
</evidence>
<keyword evidence="7 12" id="KW-0798">TonB box</keyword>